<evidence type="ECO:0000313" key="2">
    <source>
        <dbReference type="Proteomes" id="UP001642540"/>
    </source>
</evidence>
<proteinExistence type="predicted"/>
<name>A0ABP1QUA4_9HEXA</name>
<sequence>MYSSVYILSVCGADTDTDITDVNAKIRLRRRQGLSTVTTEVQSWAKDKDLLHITVSVTRKVTEEFLTLEGNQLDSFRNKN</sequence>
<protein>
    <submittedName>
        <fullName evidence="1">Uncharacterized protein</fullName>
    </submittedName>
</protein>
<accession>A0ABP1QUA4</accession>
<evidence type="ECO:0000313" key="1">
    <source>
        <dbReference type="EMBL" id="CAL8109910.1"/>
    </source>
</evidence>
<comment type="caution">
    <text evidence="1">The sequence shown here is derived from an EMBL/GenBank/DDBJ whole genome shotgun (WGS) entry which is preliminary data.</text>
</comment>
<dbReference type="Proteomes" id="UP001642540">
    <property type="component" value="Unassembled WGS sequence"/>
</dbReference>
<dbReference type="EMBL" id="CAXLJM020000043">
    <property type="protein sequence ID" value="CAL8109910.1"/>
    <property type="molecule type" value="Genomic_DNA"/>
</dbReference>
<gene>
    <name evidence="1" type="ORF">ODALV1_LOCUS13803</name>
</gene>
<organism evidence="1 2">
    <name type="scientific">Orchesella dallaii</name>
    <dbReference type="NCBI Taxonomy" id="48710"/>
    <lineage>
        <taxon>Eukaryota</taxon>
        <taxon>Metazoa</taxon>
        <taxon>Ecdysozoa</taxon>
        <taxon>Arthropoda</taxon>
        <taxon>Hexapoda</taxon>
        <taxon>Collembola</taxon>
        <taxon>Entomobryomorpha</taxon>
        <taxon>Entomobryoidea</taxon>
        <taxon>Orchesellidae</taxon>
        <taxon>Orchesellinae</taxon>
        <taxon>Orchesella</taxon>
    </lineage>
</organism>
<keyword evidence="2" id="KW-1185">Reference proteome</keyword>
<reference evidence="1 2" key="1">
    <citation type="submission" date="2024-08" db="EMBL/GenBank/DDBJ databases">
        <authorList>
            <person name="Cucini C."/>
            <person name="Frati F."/>
        </authorList>
    </citation>
    <scope>NUCLEOTIDE SEQUENCE [LARGE SCALE GENOMIC DNA]</scope>
</reference>